<feature type="region of interest" description="Disordered" evidence="1">
    <location>
        <begin position="473"/>
        <end position="558"/>
    </location>
</feature>
<name>A0A1X1V350_9MYCO</name>
<gene>
    <name evidence="2" type="ORF">AWC06_08870</name>
</gene>
<dbReference type="STRING" id="1260918.AWC06_08870"/>
<accession>A0A1X1V350</accession>
<dbReference type="EMBL" id="LQOW01000006">
    <property type="protein sequence ID" value="ORV63441.1"/>
    <property type="molecule type" value="Genomic_DNA"/>
</dbReference>
<keyword evidence="3" id="KW-1185">Reference proteome</keyword>
<dbReference type="Pfam" id="PF14013">
    <property type="entry name" value="MT0933_antitox"/>
    <property type="match status" value="1"/>
</dbReference>
<organism evidence="2 3">
    <name type="scientific">Mycobacterium fragae</name>
    <dbReference type="NCBI Taxonomy" id="1260918"/>
    <lineage>
        <taxon>Bacteria</taxon>
        <taxon>Bacillati</taxon>
        <taxon>Actinomycetota</taxon>
        <taxon>Actinomycetes</taxon>
        <taxon>Mycobacteriales</taxon>
        <taxon>Mycobacteriaceae</taxon>
        <taxon>Mycobacterium</taxon>
    </lineage>
</organism>
<evidence type="ECO:0000256" key="1">
    <source>
        <dbReference type="SAM" id="MobiDB-lite"/>
    </source>
</evidence>
<evidence type="ECO:0000313" key="2">
    <source>
        <dbReference type="EMBL" id="ORV63441.1"/>
    </source>
</evidence>
<proteinExistence type="predicted"/>
<dbReference type="Proteomes" id="UP000194000">
    <property type="component" value="Unassembled WGS sequence"/>
</dbReference>
<dbReference type="AlphaFoldDB" id="A0A1X1V350"/>
<dbReference type="InterPro" id="IPR028037">
    <property type="entry name" value="Antitoxin_Rv0909/MT0933"/>
</dbReference>
<protein>
    <recommendedName>
        <fullName evidence="4">Transposase</fullName>
    </recommendedName>
</protein>
<evidence type="ECO:0000313" key="3">
    <source>
        <dbReference type="Proteomes" id="UP000194000"/>
    </source>
</evidence>
<sequence length="629" mass="69031">MWFVREHKVWRRIADPVVAAPPAGVRIRTRINVRADEAAALTKIGTLLGELYRTALAERIRCGVLDGAGQARWRAERKRALTAVSSSRWAGAITRAVEDQYQLGMRVLAAHVGNLQSAVDVLAERCALRPGEVATIAQPDTVGARRVRRGYRDAAERFAKTRRLAILRERLVIAQKALDTGRPSITVGGKRLWRNRSHLNQIAMSEQQWRRRWDSARMFVTADGESGKAGGNETIRVDANGILRIKVPVALAAQLGSHVVIAAPVRFVHRGDEWADRVATRQAIRYDIHYEPERRRWYLDASWKADPQPPPSLVELRAGCVVGVDLNADHLAACILDRFGNVIGTPITIPIPTAVLPASRRDGHVRTAITALLNHAERTSCTAVVIENLDFADARAIGREILGRGVRAKRFRRTVAGIPTRRFRNRLVAMAARRGIAVIGVDAAYTSVWGEQHWRKPLRQQASDPATVTRHHGAAAAIGRRGLGMEIRRRPAGPRNGQRTAAGTPPDRPDRHFEATGRCGSFGPPTRPLGGDRSTEQHPPAAVSTVRAATPQDSPLLTNQERSAIGKDGLMGFLDKAKQLLSQNADKVEQAIDKAGDIVDDKTSGKYKDAVDKVQDAAKKAVDKGDPQN</sequence>
<reference evidence="2 3" key="1">
    <citation type="submission" date="2016-01" db="EMBL/GenBank/DDBJ databases">
        <title>The new phylogeny of the genus Mycobacterium.</title>
        <authorList>
            <person name="Tarcisio F."/>
            <person name="Conor M."/>
            <person name="Antonella G."/>
            <person name="Elisabetta G."/>
            <person name="Giulia F.S."/>
            <person name="Sara T."/>
            <person name="Anna F."/>
            <person name="Clotilde B."/>
            <person name="Roberto B."/>
            <person name="Veronica D.S."/>
            <person name="Fabio R."/>
            <person name="Monica P."/>
            <person name="Olivier J."/>
            <person name="Enrico T."/>
            <person name="Nicola S."/>
        </authorList>
    </citation>
    <scope>NUCLEOTIDE SEQUENCE [LARGE SCALE GENOMIC DNA]</scope>
    <source>
        <strain evidence="2 3">DSM 45731</strain>
    </source>
</reference>
<dbReference type="OrthoDB" id="5142351at2"/>
<comment type="caution">
    <text evidence="2">The sequence shown here is derived from an EMBL/GenBank/DDBJ whole genome shotgun (WGS) entry which is preliminary data.</text>
</comment>
<evidence type="ECO:0008006" key="4">
    <source>
        <dbReference type="Google" id="ProtNLM"/>
    </source>
</evidence>